<evidence type="ECO:0008006" key="5">
    <source>
        <dbReference type="Google" id="ProtNLM"/>
    </source>
</evidence>
<organism evidence="3 4">
    <name type="scientific">Antrihabitans stalactiti</name>
    <dbReference type="NCBI Taxonomy" id="2584121"/>
    <lineage>
        <taxon>Bacteria</taxon>
        <taxon>Bacillati</taxon>
        <taxon>Actinomycetota</taxon>
        <taxon>Actinomycetes</taxon>
        <taxon>Mycobacteriales</taxon>
        <taxon>Nocardiaceae</taxon>
        <taxon>Antrihabitans</taxon>
    </lineage>
</organism>
<protein>
    <recommendedName>
        <fullName evidence="5">DUF4878 domain-containing protein</fullName>
    </recommendedName>
</protein>
<feature type="compositionally biased region" description="Pro residues" evidence="1">
    <location>
        <begin position="104"/>
        <end position="129"/>
    </location>
</feature>
<feature type="transmembrane region" description="Helical" evidence="2">
    <location>
        <begin position="187"/>
        <end position="206"/>
    </location>
</feature>
<dbReference type="Gene3D" id="3.10.450.50">
    <property type="match status" value="1"/>
</dbReference>
<accession>A0A848KJY9</accession>
<gene>
    <name evidence="3" type="ORF">FGL95_24300</name>
</gene>
<keyword evidence="4" id="KW-1185">Reference proteome</keyword>
<dbReference type="Proteomes" id="UP000535543">
    <property type="component" value="Unassembled WGS sequence"/>
</dbReference>
<keyword evidence="2" id="KW-1133">Transmembrane helix</keyword>
<evidence type="ECO:0000313" key="4">
    <source>
        <dbReference type="Proteomes" id="UP000535543"/>
    </source>
</evidence>
<feature type="compositionally biased region" description="Pro residues" evidence="1">
    <location>
        <begin position="139"/>
        <end position="166"/>
    </location>
</feature>
<feature type="region of interest" description="Disordered" evidence="1">
    <location>
        <begin position="1"/>
        <end position="182"/>
    </location>
</feature>
<dbReference type="InterPro" id="IPR032710">
    <property type="entry name" value="NTF2-like_dom_sf"/>
</dbReference>
<keyword evidence="2" id="KW-0812">Transmembrane</keyword>
<evidence type="ECO:0000313" key="3">
    <source>
        <dbReference type="EMBL" id="NMN98168.1"/>
    </source>
</evidence>
<feature type="compositionally biased region" description="Pro residues" evidence="1">
    <location>
        <begin position="60"/>
        <end position="91"/>
    </location>
</feature>
<sequence>MPKDEKAPQQPNVDPGESVPDPESTQAMAAIDDSEPEDTPTDKPSTADKPIVSDETAPMPVTPPPPVPPKAPAPRRVPPPAVSRPPAPPQAGPTAPTQPIRRVSPPPPRQTHPPTSPPKAPAPRPPVAPPVSVAKHPEPPAPAPPAPTPPPPPVESAPKPPPPPAAKPQRVLPAEPPPPRKKGGKKLLVLAVLVLLAAAVVAGVWVTRSSDSRKSTETQVKESIELFGHALTTGDIQTLRRTTCGPFGDYYKQISDERFAEVYKAEVDQKSIPVVQSVGRVSVTDDTAIAEVTVYRKADPSNRLTRTLNLMHVDDAWKVCEPPA</sequence>
<reference evidence="3 4" key="2">
    <citation type="submission" date="2020-06" db="EMBL/GenBank/DDBJ databases">
        <title>Antribacter stalactiti gen. nov., sp. nov., a new member of the family Nacardiaceae isolated from a cave.</title>
        <authorList>
            <person name="Kim I.S."/>
        </authorList>
    </citation>
    <scope>NUCLEOTIDE SEQUENCE [LARGE SCALE GENOMIC DNA]</scope>
    <source>
        <strain evidence="3 4">YC2-7</strain>
    </source>
</reference>
<dbReference type="AlphaFoldDB" id="A0A848KJY9"/>
<dbReference type="EMBL" id="VCQU01000009">
    <property type="protein sequence ID" value="NMN98168.1"/>
    <property type="molecule type" value="Genomic_DNA"/>
</dbReference>
<keyword evidence="2" id="KW-0472">Membrane</keyword>
<evidence type="ECO:0000256" key="1">
    <source>
        <dbReference type="SAM" id="MobiDB-lite"/>
    </source>
</evidence>
<comment type="caution">
    <text evidence="3">The sequence shown here is derived from an EMBL/GenBank/DDBJ whole genome shotgun (WGS) entry which is preliminary data.</text>
</comment>
<dbReference type="SUPFAM" id="SSF54427">
    <property type="entry name" value="NTF2-like"/>
    <property type="match status" value="1"/>
</dbReference>
<dbReference type="RefSeq" id="WP_169591910.1">
    <property type="nucleotide sequence ID" value="NZ_VCQU01000009.1"/>
</dbReference>
<evidence type="ECO:0000256" key="2">
    <source>
        <dbReference type="SAM" id="Phobius"/>
    </source>
</evidence>
<name>A0A848KJY9_9NOCA</name>
<reference evidence="3 4" key="1">
    <citation type="submission" date="2019-05" db="EMBL/GenBank/DDBJ databases">
        <authorList>
            <person name="Lee S.D."/>
        </authorList>
    </citation>
    <scope>NUCLEOTIDE SEQUENCE [LARGE SCALE GENOMIC DNA]</scope>
    <source>
        <strain evidence="3 4">YC2-7</strain>
    </source>
</reference>
<proteinExistence type="predicted"/>